<dbReference type="HOGENOM" id="CLU_000315_2_8_1"/>
<gene>
    <name evidence="22" type="ORF">PISMIDRAFT_9751</name>
</gene>
<dbReference type="GO" id="GO:0016787">
    <property type="term" value="F:hydrolase activity"/>
    <property type="evidence" value="ECO:0007669"/>
    <property type="project" value="UniProtKB-KW"/>
</dbReference>
<keyword evidence="7" id="KW-0547">Nucleotide-binding</keyword>
<dbReference type="InterPro" id="IPR027417">
    <property type="entry name" value="P-loop_NTPase"/>
</dbReference>
<evidence type="ECO:0000256" key="1">
    <source>
        <dbReference type="ARBA" id="ARBA00004184"/>
    </source>
</evidence>
<dbReference type="InterPro" id="IPR001650">
    <property type="entry name" value="Helicase_C-like"/>
</dbReference>
<dbReference type="InterPro" id="IPR000330">
    <property type="entry name" value="SNF2_N"/>
</dbReference>
<evidence type="ECO:0000259" key="21">
    <source>
        <dbReference type="PROSITE" id="PS51194"/>
    </source>
</evidence>
<evidence type="ECO:0000256" key="12">
    <source>
        <dbReference type="ARBA" id="ARBA00022833"/>
    </source>
</evidence>
<proteinExistence type="inferred from homology"/>
<dbReference type="PROSITE" id="PS51192">
    <property type="entry name" value="HELICASE_ATP_BIND_1"/>
    <property type="match status" value="1"/>
</dbReference>
<evidence type="ECO:0000256" key="4">
    <source>
        <dbReference type="ARBA" id="ARBA00011738"/>
    </source>
</evidence>
<dbReference type="AlphaFoldDB" id="A0A0C9ZSF8"/>
<reference evidence="22 23" key="1">
    <citation type="submission" date="2014-04" db="EMBL/GenBank/DDBJ databases">
        <authorList>
            <consortium name="DOE Joint Genome Institute"/>
            <person name="Kuo A."/>
            <person name="Kohler A."/>
            <person name="Costa M.D."/>
            <person name="Nagy L.G."/>
            <person name="Floudas D."/>
            <person name="Copeland A."/>
            <person name="Barry K.W."/>
            <person name="Cichocki N."/>
            <person name="Veneault-Fourrey C."/>
            <person name="LaButti K."/>
            <person name="Lindquist E.A."/>
            <person name="Lipzen A."/>
            <person name="Lundell T."/>
            <person name="Morin E."/>
            <person name="Murat C."/>
            <person name="Sun H."/>
            <person name="Tunlid A."/>
            <person name="Henrissat B."/>
            <person name="Grigoriev I.V."/>
            <person name="Hibbett D.S."/>
            <person name="Martin F."/>
            <person name="Nordberg H.P."/>
            <person name="Cantor M.N."/>
            <person name="Hua S.X."/>
        </authorList>
    </citation>
    <scope>NUCLEOTIDE SEQUENCE [LARGE SCALE GENOMIC DNA]</scope>
    <source>
        <strain evidence="22 23">441</strain>
    </source>
</reference>
<evidence type="ECO:0000313" key="23">
    <source>
        <dbReference type="Proteomes" id="UP000054018"/>
    </source>
</evidence>
<feature type="domain" description="N-acetyltransferase" evidence="19">
    <location>
        <begin position="971"/>
        <end position="1123"/>
    </location>
</feature>
<dbReference type="InterPro" id="IPR018957">
    <property type="entry name" value="Znf_C3HC4_RING-type"/>
</dbReference>
<dbReference type="FunFam" id="3.40.630.30:FF:000048">
    <property type="entry name" value="Glucosamine 6-phosphate N-acetyltransferase"/>
    <property type="match status" value="1"/>
</dbReference>
<evidence type="ECO:0000256" key="9">
    <source>
        <dbReference type="ARBA" id="ARBA00022801"/>
    </source>
</evidence>
<keyword evidence="11" id="KW-0256">Endoplasmic reticulum</keyword>
<keyword evidence="8 16" id="KW-0863">Zinc-finger</keyword>
<dbReference type="GO" id="GO:0000724">
    <property type="term" value="P:double-strand break repair via homologous recombination"/>
    <property type="evidence" value="ECO:0007669"/>
    <property type="project" value="TreeGrafter"/>
</dbReference>
<dbReference type="InterPro" id="IPR013083">
    <property type="entry name" value="Znf_RING/FYVE/PHD"/>
</dbReference>
<dbReference type="Pfam" id="PF00176">
    <property type="entry name" value="SNF2-rel_dom"/>
    <property type="match status" value="1"/>
</dbReference>
<evidence type="ECO:0000259" key="19">
    <source>
        <dbReference type="PROSITE" id="PS51186"/>
    </source>
</evidence>
<reference evidence="23" key="2">
    <citation type="submission" date="2015-01" db="EMBL/GenBank/DDBJ databases">
        <title>Evolutionary Origins and Diversification of the Mycorrhizal Mutualists.</title>
        <authorList>
            <consortium name="DOE Joint Genome Institute"/>
            <consortium name="Mycorrhizal Genomics Consortium"/>
            <person name="Kohler A."/>
            <person name="Kuo A."/>
            <person name="Nagy L.G."/>
            <person name="Floudas D."/>
            <person name="Copeland A."/>
            <person name="Barry K.W."/>
            <person name="Cichocki N."/>
            <person name="Veneault-Fourrey C."/>
            <person name="LaButti K."/>
            <person name="Lindquist E.A."/>
            <person name="Lipzen A."/>
            <person name="Lundell T."/>
            <person name="Morin E."/>
            <person name="Murat C."/>
            <person name="Riley R."/>
            <person name="Ohm R."/>
            <person name="Sun H."/>
            <person name="Tunlid A."/>
            <person name="Henrissat B."/>
            <person name="Grigoriev I.V."/>
            <person name="Hibbett D.S."/>
            <person name="Martin F."/>
        </authorList>
    </citation>
    <scope>NUCLEOTIDE SEQUENCE [LARGE SCALE GENOMIC DNA]</scope>
    <source>
        <strain evidence="23">441</strain>
    </source>
</reference>
<feature type="domain" description="Helicase ATP-binding" evidence="20">
    <location>
        <begin position="176"/>
        <end position="359"/>
    </location>
</feature>
<dbReference type="PROSITE" id="PS51186">
    <property type="entry name" value="GNAT"/>
    <property type="match status" value="1"/>
</dbReference>
<feature type="domain" description="Helicase C-terminal" evidence="21">
    <location>
        <begin position="775"/>
        <end position="936"/>
    </location>
</feature>
<dbReference type="GO" id="GO:0008094">
    <property type="term" value="F:ATP-dependent activity, acting on DNA"/>
    <property type="evidence" value="ECO:0007669"/>
    <property type="project" value="TreeGrafter"/>
</dbReference>
<dbReference type="OrthoDB" id="423559at2759"/>
<keyword evidence="6" id="KW-0479">Metal-binding</keyword>
<dbReference type="SMART" id="SM00490">
    <property type="entry name" value="HELICc"/>
    <property type="match status" value="1"/>
</dbReference>
<dbReference type="GO" id="GO:1901135">
    <property type="term" value="P:carbohydrate derivative metabolic process"/>
    <property type="evidence" value="ECO:0007669"/>
    <property type="project" value="UniProtKB-ARBA"/>
</dbReference>
<dbReference type="GO" id="GO:0008270">
    <property type="term" value="F:zinc ion binding"/>
    <property type="evidence" value="ECO:0007669"/>
    <property type="project" value="UniProtKB-KW"/>
</dbReference>
<evidence type="ECO:0000313" key="22">
    <source>
        <dbReference type="EMBL" id="KIK25177.1"/>
    </source>
</evidence>
<evidence type="ECO:0000256" key="15">
    <source>
        <dbReference type="ARBA" id="ARBA00023315"/>
    </source>
</evidence>
<dbReference type="Pfam" id="PF00097">
    <property type="entry name" value="zf-C3HC4"/>
    <property type="match status" value="1"/>
</dbReference>
<comment type="subcellular location">
    <subcellularLocation>
        <location evidence="1">Endomembrane system</location>
        <topology evidence="1">Peripheral membrane protein</topology>
    </subcellularLocation>
    <subcellularLocation>
        <location evidence="2">Endoplasmic reticulum membrane</location>
    </subcellularLocation>
</comment>
<evidence type="ECO:0000256" key="11">
    <source>
        <dbReference type="ARBA" id="ARBA00022824"/>
    </source>
</evidence>
<feature type="compositionally biased region" description="Acidic residues" evidence="17">
    <location>
        <begin position="715"/>
        <end position="724"/>
    </location>
</feature>
<evidence type="ECO:0000256" key="10">
    <source>
        <dbReference type="ARBA" id="ARBA00022806"/>
    </source>
</evidence>
<dbReference type="InterPro" id="IPR000182">
    <property type="entry name" value="GNAT_dom"/>
</dbReference>
<dbReference type="CDD" id="cd04301">
    <property type="entry name" value="NAT_SF"/>
    <property type="match status" value="1"/>
</dbReference>
<dbReference type="Proteomes" id="UP000054018">
    <property type="component" value="Unassembled WGS sequence"/>
</dbReference>
<keyword evidence="13" id="KW-0067">ATP-binding</keyword>
<dbReference type="SMART" id="SM00184">
    <property type="entry name" value="RING"/>
    <property type="match status" value="1"/>
</dbReference>
<accession>A0A0C9ZSF8</accession>
<name>A0A0C9ZSF8_9AGAM</name>
<dbReference type="GO" id="GO:0005524">
    <property type="term" value="F:ATP binding"/>
    <property type="evidence" value="ECO:0007669"/>
    <property type="project" value="UniProtKB-KW"/>
</dbReference>
<feature type="compositionally biased region" description="Basic and acidic residues" evidence="17">
    <location>
        <begin position="737"/>
        <end position="751"/>
    </location>
</feature>
<dbReference type="STRING" id="765257.A0A0C9ZSF8"/>
<dbReference type="Pfam" id="PF00583">
    <property type="entry name" value="Acetyltransf_1"/>
    <property type="match status" value="1"/>
</dbReference>
<keyword evidence="5" id="KW-0808">Transferase</keyword>
<dbReference type="PROSITE" id="PS00518">
    <property type="entry name" value="ZF_RING_1"/>
    <property type="match status" value="1"/>
</dbReference>
<sequence length="1123" mass="125907">MNAGSSSTNRSRILAALDSSTFFSDASSSVNHPAEQQTLGKRPYNDAVGAGTHTGSVREVVSVLGVSKIRRKKARVPVPLIASQQKSEIVKKLTDSGFSLNYDSETPVRQIDVGGPDQVEKLAEFVYNSIENSGEGRTVRDAVRKLGLQSDRDLLPGLEVRLMPHQLIGVSWMVDQERASPHKGGILADQMGLGKSMRKTVQMIATMAMNLPKDSSKPTLIIVPAALLQQWKEEIETKTNDLFTVHIHHGRDKLTTTVDVESKDVIITTYQTASNELSVPLDIDEGEELHWLEDHGGVLSRVKWHRVILDEAHFIRNRATVASRSLALLRANYRWMLTGTPVTNTLADIYGLIRFGRFRPWNDWTDFNSYVARVQRKDPPLAAMRAQEILRPLLLRRTKDAHLDGVPILQLPTKHIDLVTLEFSPDERELYDNFEKRSRIRINRYINNRTLLKNTTAVLVMILRLRQLCCHPNLILCQAEGYVDPTLIMSDDKDKELGRAIKIMGNEWIKKRFLTRALANDMFIFSDEADGDDFCPVCKDIYTRDTGRVLACGHELCFDCLLELSNSAIMHDGEFGHGTEQENMRQEKEYELATAKGYRPCPVCKKMSDLTQQWVFKSCAFEPDREELRDAASAEKRARRSERASKSAPLKPVIVDSDAEEDKKPSRPVKSRFRGGTPVGDSSEDELPDFSQLFASKGNFKKKVKKLDKSSTEDSLNDSEDNEILDGTSGAQQMAVEDQKVKEEASGDGKEPTALSETLLAVWSRGDDDLEPSTKMLALIDSLREAAEHGDKSICFSQWTSMLDLVETLFRRYGISSVRYDGKMDRAAREKALATFKRHDGPKVILISTRCGGVGLNLVAANRIVNLDLSWNYAAESQAYDRTHRLGQEKEVYIKRLVVRDTIEERMLRLQEVKSDLADAALGEGNGIKLHKMSVQEIQALAMATTEPVLDLMFSEDLISAEVVKQLPAGLTMRPLSSTDYKRGHLSVLSVLSVVDDLGEDAWVAQFRALRALPKTYYCLVIVDQATDKIVGVGTVFMEHKFLRGFGTVGHIEDIAVDKSQQGKKLGMRIIQALTHISENSGCYKTILNCSDANIPFYEKCGFTKKENEMAKYAPERTHPPKL</sequence>
<dbReference type="InterPro" id="IPR050628">
    <property type="entry name" value="SNF2_RAD54_helicase_TF"/>
</dbReference>
<dbReference type="InterPro" id="IPR049730">
    <property type="entry name" value="SNF2/RAD54-like_C"/>
</dbReference>
<dbReference type="SMART" id="SM00487">
    <property type="entry name" value="DEXDc"/>
    <property type="match status" value="1"/>
</dbReference>
<keyword evidence="12" id="KW-0862">Zinc</keyword>
<dbReference type="GO" id="GO:0005789">
    <property type="term" value="C:endoplasmic reticulum membrane"/>
    <property type="evidence" value="ECO:0007669"/>
    <property type="project" value="UniProtKB-SubCell"/>
</dbReference>
<dbReference type="EMBL" id="KN833710">
    <property type="protein sequence ID" value="KIK25177.1"/>
    <property type="molecule type" value="Genomic_DNA"/>
</dbReference>
<dbReference type="Gene3D" id="3.40.630.30">
    <property type="match status" value="1"/>
</dbReference>
<dbReference type="GO" id="GO:0004386">
    <property type="term" value="F:helicase activity"/>
    <property type="evidence" value="ECO:0007669"/>
    <property type="project" value="UniProtKB-KW"/>
</dbReference>
<keyword evidence="9" id="KW-0378">Hydrolase</keyword>
<dbReference type="Pfam" id="PF00271">
    <property type="entry name" value="Helicase_C"/>
    <property type="match status" value="1"/>
</dbReference>
<dbReference type="InterPro" id="IPR038718">
    <property type="entry name" value="SNF2-like_sf"/>
</dbReference>
<dbReference type="InterPro" id="IPR014001">
    <property type="entry name" value="Helicase_ATP-bd"/>
</dbReference>
<protein>
    <recommendedName>
        <fullName evidence="24">Glucosamine-phosphate N-acetyltransferase</fullName>
    </recommendedName>
</protein>
<dbReference type="SUPFAM" id="SSF52540">
    <property type="entry name" value="P-loop containing nucleoside triphosphate hydrolases"/>
    <property type="match status" value="2"/>
</dbReference>
<evidence type="ECO:0000256" key="5">
    <source>
        <dbReference type="ARBA" id="ARBA00022679"/>
    </source>
</evidence>
<dbReference type="SUPFAM" id="SSF55729">
    <property type="entry name" value="Acyl-CoA N-acyltransferases (Nat)"/>
    <property type="match status" value="1"/>
</dbReference>
<evidence type="ECO:0000256" key="3">
    <source>
        <dbReference type="ARBA" id="ARBA00007025"/>
    </source>
</evidence>
<evidence type="ECO:0000259" key="18">
    <source>
        <dbReference type="PROSITE" id="PS50089"/>
    </source>
</evidence>
<evidence type="ECO:0000259" key="20">
    <source>
        <dbReference type="PROSITE" id="PS51192"/>
    </source>
</evidence>
<dbReference type="PANTHER" id="PTHR45626">
    <property type="entry name" value="TRANSCRIPTION TERMINATION FACTOR 2-RELATED"/>
    <property type="match status" value="1"/>
</dbReference>
<evidence type="ECO:0000256" key="2">
    <source>
        <dbReference type="ARBA" id="ARBA00004586"/>
    </source>
</evidence>
<keyword evidence="23" id="KW-1185">Reference proteome</keyword>
<dbReference type="CDD" id="cd18008">
    <property type="entry name" value="DEXDc_SHPRH-like"/>
    <property type="match status" value="1"/>
</dbReference>
<dbReference type="PROSITE" id="PS50089">
    <property type="entry name" value="ZF_RING_2"/>
    <property type="match status" value="1"/>
</dbReference>
<organism evidence="22 23">
    <name type="scientific">Pisolithus microcarpus 441</name>
    <dbReference type="NCBI Taxonomy" id="765257"/>
    <lineage>
        <taxon>Eukaryota</taxon>
        <taxon>Fungi</taxon>
        <taxon>Dikarya</taxon>
        <taxon>Basidiomycota</taxon>
        <taxon>Agaricomycotina</taxon>
        <taxon>Agaricomycetes</taxon>
        <taxon>Agaricomycetidae</taxon>
        <taxon>Boletales</taxon>
        <taxon>Sclerodermatineae</taxon>
        <taxon>Pisolithaceae</taxon>
        <taxon>Pisolithus</taxon>
    </lineage>
</organism>
<evidence type="ECO:0000256" key="6">
    <source>
        <dbReference type="ARBA" id="ARBA00022723"/>
    </source>
</evidence>
<keyword evidence="14" id="KW-0472">Membrane</keyword>
<dbReference type="InterPro" id="IPR016181">
    <property type="entry name" value="Acyl_CoA_acyltransferase"/>
</dbReference>
<feature type="region of interest" description="Disordered" evidence="17">
    <location>
        <begin position="632"/>
        <end position="687"/>
    </location>
</feature>
<dbReference type="InterPro" id="IPR017907">
    <property type="entry name" value="Znf_RING_CS"/>
</dbReference>
<dbReference type="GO" id="GO:0004343">
    <property type="term" value="F:glucosamine 6-phosphate N-acetyltransferase activity"/>
    <property type="evidence" value="ECO:0007669"/>
    <property type="project" value="UniProtKB-ARBA"/>
</dbReference>
<keyword evidence="10" id="KW-0347">Helicase</keyword>
<evidence type="ECO:0000256" key="14">
    <source>
        <dbReference type="ARBA" id="ARBA00023136"/>
    </source>
</evidence>
<dbReference type="SUPFAM" id="SSF57850">
    <property type="entry name" value="RING/U-box"/>
    <property type="match status" value="1"/>
</dbReference>
<evidence type="ECO:0000256" key="13">
    <source>
        <dbReference type="ARBA" id="ARBA00022840"/>
    </source>
</evidence>
<feature type="domain" description="RING-type" evidence="18">
    <location>
        <begin position="535"/>
        <end position="605"/>
    </location>
</feature>
<feature type="compositionally biased region" description="Polar residues" evidence="17">
    <location>
        <begin position="30"/>
        <end position="39"/>
    </location>
</feature>
<dbReference type="Gene3D" id="3.40.50.300">
    <property type="entry name" value="P-loop containing nucleotide triphosphate hydrolases"/>
    <property type="match status" value="2"/>
</dbReference>
<dbReference type="CDD" id="cd18793">
    <property type="entry name" value="SF2_C_SNF"/>
    <property type="match status" value="1"/>
</dbReference>
<evidence type="ECO:0000256" key="16">
    <source>
        <dbReference type="PROSITE-ProRule" id="PRU00175"/>
    </source>
</evidence>
<dbReference type="GO" id="GO:0005634">
    <property type="term" value="C:nucleus"/>
    <property type="evidence" value="ECO:0007669"/>
    <property type="project" value="TreeGrafter"/>
</dbReference>
<comment type="similarity">
    <text evidence="3">Belongs to the SNF2/RAD54 helicase family.</text>
</comment>
<feature type="region of interest" description="Disordered" evidence="17">
    <location>
        <begin position="705"/>
        <end position="753"/>
    </location>
</feature>
<comment type="subunit">
    <text evidence="4">Homodimer.</text>
</comment>
<evidence type="ECO:0000256" key="8">
    <source>
        <dbReference type="ARBA" id="ARBA00022771"/>
    </source>
</evidence>
<dbReference type="Gene3D" id="3.30.40.10">
    <property type="entry name" value="Zinc/RING finger domain, C3HC4 (zinc finger)"/>
    <property type="match status" value="1"/>
</dbReference>
<feature type="compositionally biased region" description="Basic and acidic residues" evidence="17">
    <location>
        <begin position="632"/>
        <end position="645"/>
    </location>
</feature>
<evidence type="ECO:0008006" key="24">
    <source>
        <dbReference type="Google" id="ProtNLM"/>
    </source>
</evidence>
<dbReference type="Gene3D" id="3.40.50.10810">
    <property type="entry name" value="Tandem AAA-ATPase domain"/>
    <property type="match status" value="1"/>
</dbReference>
<dbReference type="PANTHER" id="PTHR45626:SF16">
    <property type="entry name" value="ATP-DEPENDENT HELICASE ULS1"/>
    <property type="match status" value="1"/>
</dbReference>
<evidence type="ECO:0000256" key="7">
    <source>
        <dbReference type="ARBA" id="ARBA00022741"/>
    </source>
</evidence>
<feature type="region of interest" description="Disordered" evidence="17">
    <location>
        <begin position="24"/>
        <end position="44"/>
    </location>
</feature>
<evidence type="ECO:0000256" key="17">
    <source>
        <dbReference type="SAM" id="MobiDB-lite"/>
    </source>
</evidence>
<dbReference type="PROSITE" id="PS51194">
    <property type="entry name" value="HELICASE_CTER"/>
    <property type="match status" value="1"/>
</dbReference>
<dbReference type="InterPro" id="IPR001841">
    <property type="entry name" value="Znf_RING"/>
</dbReference>
<keyword evidence="15" id="KW-0012">Acyltransferase</keyword>